<comment type="caution">
    <text evidence="2">The sequence shown here is derived from an EMBL/GenBank/DDBJ whole genome shotgun (WGS) entry which is preliminary data.</text>
</comment>
<sequence>MVLLVALLAGVAVLVTGTALPGGMDGHDRGMRQSFPRETELVAREEDLPGQWRGFVGVQIPPGFEYPSSR</sequence>
<evidence type="ECO:0000313" key="2">
    <source>
        <dbReference type="EMBL" id="KAK3778455.1"/>
    </source>
</evidence>
<feature type="chain" id="PRO_5042264635" evidence="1">
    <location>
        <begin position="18"/>
        <end position="70"/>
    </location>
</feature>
<proteinExistence type="predicted"/>
<keyword evidence="1" id="KW-0732">Signal</keyword>
<protein>
    <submittedName>
        <fullName evidence="2">Uncharacterized protein</fullName>
    </submittedName>
</protein>
<reference evidence="2" key="1">
    <citation type="journal article" date="2023" name="G3 (Bethesda)">
        <title>A reference genome for the long-term kleptoplast-retaining sea slug Elysia crispata morphotype clarki.</title>
        <authorList>
            <person name="Eastman K.E."/>
            <person name="Pendleton A.L."/>
            <person name="Shaikh M.A."/>
            <person name="Suttiyut T."/>
            <person name="Ogas R."/>
            <person name="Tomko P."/>
            <person name="Gavelis G."/>
            <person name="Widhalm J.R."/>
            <person name="Wisecaver J.H."/>
        </authorList>
    </citation>
    <scope>NUCLEOTIDE SEQUENCE</scope>
    <source>
        <strain evidence="2">ECLA1</strain>
    </source>
</reference>
<dbReference type="AlphaFoldDB" id="A0AAE1DQF4"/>
<name>A0AAE1DQF4_9GAST</name>
<organism evidence="2 3">
    <name type="scientific">Elysia crispata</name>
    <name type="common">lettuce slug</name>
    <dbReference type="NCBI Taxonomy" id="231223"/>
    <lineage>
        <taxon>Eukaryota</taxon>
        <taxon>Metazoa</taxon>
        <taxon>Spiralia</taxon>
        <taxon>Lophotrochozoa</taxon>
        <taxon>Mollusca</taxon>
        <taxon>Gastropoda</taxon>
        <taxon>Heterobranchia</taxon>
        <taxon>Euthyneura</taxon>
        <taxon>Panpulmonata</taxon>
        <taxon>Sacoglossa</taxon>
        <taxon>Placobranchoidea</taxon>
        <taxon>Plakobranchidae</taxon>
        <taxon>Elysia</taxon>
    </lineage>
</organism>
<feature type="signal peptide" evidence="1">
    <location>
        <begin position="1"/>
        <end position="17"/>
    </location>
</feature>
<accession>A0AAE1DQF4</accession>
<dbReference type="Proteomes" id="UP001283361">
    <property type="component" value="Unassembled WGS sequence"/>
</dbReference>
<evidence type="ECO:0000313" key="3">
    <source>
        <dbReference type="Proteomes" id="UP001283361"/>
    </source>
</evidence>
<keyword evidence="3" id="KW-1185">Reference proteome</keyword>
<evidence type="ECO:0000256" key="1">
    <source>
        <dbReference type="SAM" id="SignalP"/>
    </source>
</evidence>
<dbReference type="EMBL" id="JAWDGP010002955">
    <property type="protein sequence ID" value="KAK3778455.1"/>
    <property type="molecule type" value="Genomic_DNA"/>
</dbReference>
<gene>
    <name evidence="2" type="ORF">RRG08_055282</name>
</gene>